<proteinExistence type="predicted"/>
<reference evidence="2 3" key="1">
    <citation type="journal article" date="2008" name="Nature">
        <title>The genome of the choanoflagellate Monosiga brevicollis and the origin of metazoans.</title>
        <authorList>
            <consortium name="JGI Sequencing"/>
            <person name="King N."/>
            <person name="Westbrook M.J."/>
            <person name="Young S.L."/>
            <person name="Kuo A."/>
            <person name="Abedin M."/>
            <person name="Chapman J."/>
            <person name="Fairclough S."/>
            <person name="Hellsten U."/>
            <person name="Isogai Y."/>
            <person name="Letunic I."/>
            <person name="Marr M."/>
            <person name="Pincus D."/>
            <person name="Putnam N."/>
            <person name="Rokas A."/>
            <person name="Wright K.J."/>
            <person name="Zuzow R."/>
            <person name="Dirks W."/>
            <person name="Good M."/>
            <person name="Goodstein D."/>
            <person name="Lemons D."/>
            <person name="Li W."/>
            <person name="Lyons J.B."/>
            <person name="Morris A."/>
            <person name="Nichols S."/>
            <person name="Richter D.J."/>
            <person name="Salamov A."/>
            <person name="Bork P."/>
            <person name="Lim W.A."/>
            <person name="Manning G."/>
            <person name="Miller W.T."/>
            <person name="McGinnis W."/>
            <person name="Shapiro H."/>
            <person name="Tjian R."/>
            <person name="Grigoriev I.V."/>
            <person name="Rokhsar D."/>
        </authorList>
    </citation>
    <scope>NUCLEOTIDE SEQUENCE [LARGE SCALE GENOMIC DNA]</scope>
    <source>
        <strain evidence="3">MX1 / ATCC 50154</strain>
    </source>
</reference>
<name>A9URC9_MONBE</name>
<keyword evidence="1" id="KW-0472">Membrane</keyword>
<dbReference type="OMA" id="IWTAVSQ"/>
<feature type="transmembrane region" description="Helical" evidence="1">
    <location>
        <begin position="44"/>
        <end position="63"/>
    </location>
</feature>
<evidence type="ECO:0000313" key="3">
    <source>
        <dbReference type="Proteomes" id="UP000001357"/>
    </source>
</evidence>
<feature type="transmembrane region" description="Helical" evidence="1">
    <location>
        <begin position="227"/>
        <end position="249"/>
    </location>
</feature>
<feature type="transmembrane region" description="Helical" evidence="1">
    <location>
        <begin position="117"/>
        <end position="139"/>
    </location>
</feature>
<dbReference type="AlphaFoldDB" id="A9URC9"/>
<dbReference type="Proteomes" id="UP000001357">
    <property type="component" value="Unassembled WGS sequence"/>
</dbReference>
<dbReference type="RefSeq" id="XP_001743187.1">
    <property type="nucleotide sequence ID" value="XM_001743135.1"/>
</dbReference>
<dbReference type="GeneID" id="5888479"/>
<gene>
    <name evidence="2" type="ORF">MONBRDRAFT_36018</name>
</gene>
<organism evidence="2 3">
    <name type="scientific">Monosiga brevicollis</name>
    <name type="common">Choanoflagellate</name>
    <dbReference type="NCBI Taxonomy" id="81824"/>
    <lineage>
        <taxon>Eukaryota</taxon>
        <taxon>Choanoflagellata</taxon>
        <taxon>Craspedida</taxon>
        <taxon>Salpingoecidae</taxon>
        <taxon>Monosiga</taxon>
    </lineage>
</organism>
<keyword evidence="3" id="KW-1185">Reference proteome</keyword>
<accession>A9URC9</accession>
<evidence type="ECO:0008006" key="4">
    <source>
        <dbReference type="Google" id="ProtNLM"/>
    </source>
</evidence>
<dbReference type="EMBL" id="CH991544">
    <property type="protein sequence ID" value="EDQ91901.1"/>
    <property type="molecule type" value="Genomic_DNA"/>
</dbReference>
<dbReference type="InParanoid" id="A9URC9"/>
<evidence type="ECO:0000256" key="1">
    <source>
        <dbReference type="SAM" id="Phobius"/>
    </source>
</evidence>
<dbReference type="KEGG" id="mbr:MONBRDRAFT_36018"/>
<dbReference type="eggNOG" id="ENOG502SDPN">
    <property type="taxonomic scope" value="Eukaryota"/>
</dbReference>
<sequence>MLLARHVGGLSTMAPDDHRFYLHGHALPDCPVSHWTSKHDMHPITAGIFILWAVMGCCFALYTNTKYNSLVVFERRLHNSFISNTYWVLTFACLAVRGILGALRYGYTASAGGDLDFVVFLLSAIMLGAANVSLCCALLHQRKFRQFPQAEPSLNSPLDSEAAVLLITPTRRPKLIFVMRVVFYAGDFKPSVGMRCLIFVGVVFSCVNALPPLVWQTILPGRCILNVFSWVDLILFVDSLSMVFFFVFLRAEYLRLRELTLYEAYSQISESWRFIS</sequence>
<keyword evidence="1" id="KW-1133">Transmembrane helix</keyword>
<feature type="transmembrane region" description="Helical" evidence="1">
    <location>
        <begin position="196"/>
        <end position="215"/>
    </location>
</feature>
<protein>
    <recommendedName>
        <fullName evidence="4">THH1/TOM1/TOM3 domain-containing protein</fullName>
    </recommendedName>
</protein>
<feature type="transmembrane region" description="Helical" evidence="1">
    <location>
        <begin position="84"/>
        <end position="105"/>
    </location>
</feature>
<keyword evidence="1" id="KW-0812">Transmembrane</keyword>
<evidence type="ECO:0000313" key="2">
    <source>
        <dbReference type="EMBL" id="EDQ91901.1"/>
    </source>
</evidence>